<dbReference type="RefSeq" id="WP_093841783.1">
    <property type="nucleotide sequence ID" value="NZ_FOLM01000035.1"/>
</dbReference>
<dbReference type="InterPro" id="IPR052919">
    <property type="entry name" value="TA_system_RNase"/>
</dbReference>
<dbReference type="CDD" id="cd09872">
    <property type="entry name" value="PIN_Sll0205-like"/>
    <property type="match status" value="1"/>
</dbReference>
<dbReference type="GO" id="GO:0004518">
    <property type="term" value="F:nuclease activity"/>
    <property type="evidence" value="ECO:0007669"/>
    <property type="project" value="UniProtKB-KW"/>
</dbReference>
<keyword evidence="1" id="KW-0540">Nuclease</keyword>
<dbReference type="PANTHER" id="PTHR36173">
    <property type="entry name" value="RIBONUCLEASE VAPC16-RELATED"/>
    <property type="match status" value="1"/>
</dbReference>
<dbReference type="InterPro" id="IPR041705">
    <property type="entry name" value="PIN_Sll0205"/>
</dbReference>
<proteinExistence type="predicted"/>
<organism evidence="6 7">
    <name type="scientific">Streptomyces aidingensis</name>
    <dbReference type="NCBI Taxonomy" id="910347"/>
    <lineage>
        <taxon>Bacteria</taxon>
        <taxon>Bacillati</taxon>
        <taxon>Actinomycetota</taxon>
        <taxon>Actinomycetes</taxon>
        <taxon>Kitasatosporales</taxon>
        <taxon>Streptomycetaceae</taxon>
        <taxon>Streptomyces</taxon>
    </lineage>
</organism>
<dbReference type="InterPro" id="IPR029060">
    <property type="entry name" value="PIN-like_dom_sf"/>
</dbReference>
<dbReference type="Pfam" id="PF01850">
    <property type="entry name" value="PIN"/>
    <property type="match status" value="1"/>
</dbReference>
<evidence type="ECO:0000256" key="1">
    <source>
        <dbReference type="ARBA" id="ARBA00022722"/>
    </source>
</evidence>
<dbReference type="GO" id="GO:0046872">
    <property type="term" value="F:metal ion binding"/>
    <property type="evidence" value="ECO:0007669"/>
    <property type="project" value="UniProtKB-KW"/>
</dbReference>
<dbReference type="Proteomes" id="UP000199207">
    <property type="component" value="Unassembled WGS sequence"/>
</dbReference>
<gene>
    <name evidence="6" type="ORF">SAMN05421773_1352</name>
</gene>
<keyword evidence="7" id="KW-1185">Reference proteome</keyword>
<sequence>MRLLLDTHVVLWWLSDSPELSEETKILLDTEPGVCVSAVSPWEVAIKQSLGKLKGPDDLPERVRDCQFRSLPITAGHGVRAGRLPHHHRDPFDRLLVAQAQTEGLTLVTRDQHIPRYDVPVLAV</sequence>
<evidence type="ECO:0000256" key="2">
    <source>
        <dbReference type="ARBA" id="ARBA00022723"/>
    </source>
</evidence>
<evidence type="ECO:0000256" key="4">
    <source>
        <dbReference type="ARBA" id="ARBA00022842"/>
    </source>
</evidence>
<dbReference type="EMBL" id="FOLM01000035">
    <property type="protein sequence ID" value="SFD81363.1"/>
    <property type="molecule type" value="Genomic_DNA"/>
</dbReference>
<dbReference type="STRING" id="910347.SAMN05421773_1352"/>
<keyword evidence="2" id="KW-0479">Metal-binding</keyword>
<dbReference type="Gene3D" id="3.40.50.1010">
    <property type="entry name" value="5'-nuclease"/>
    <property type="match status" value="1"/>
</dbReference>
<keyword evidence="4" id="KW-0460">Magnesium</keyword>
<dbReference type="OrthoDB" id="9798990at2"/>
<dbReference type="GO" id="GO:0016787">
    <property type="term" value="F:hydrolase activity"/>
    <property type="evidence" value="ECO:0007669"/>
    <property type="project" value="UniProtKB-KW"/>
</dbReference>
<evidence type="ECO:0000256" key="3">
    <source>
        <dbReference type="ARBA" id="ARBA00022801"/>
    </source>
</evidence>
<name>A0A1I1VJZ3_9ACTN</name>
<keyword evidence="3" id="KW-0378">Hydrolase</keyword>
<evidence type="ECO:0000259" key="5">
    <source>
        <dbReference type="Pfam" id="PF01850"/>
    </source>
</evidence>
<dbReference type="PANTHER" id="PTHR36173:SF2">
    <property type="entry name" value="RIBONUCLEASE VAPC16"/>
    <property type="match status" value="1"/>
</dbReference>
<accession>A0A1I1VJZ3</accession>
<protein>
    <submittedName>
        <fullName evidence="6">PIN domain nuclease, a component of toxin-antitoxin system (PIN domain)</fullName>
    </submittedName>
</protein>
<feature type="domain" description="PIN" evidence="5">
    <location>
        <begin position="4"/>
        <end position="118"/>
    </location>
</feature>
<reference evidence="6 7" key="1">
    <citation type="submission" date="2016-10" db="EMBL/GenBank/DDBJ databases">
        <authorList>
            <person name="de Groot N.N."/>
        </authorList>
    </citation>
    <scope>NUCLEOTIDE SEQUENCE [LARGE SCALE GENOMIC DNA]</scope>
    <source>
        <strain evidence="6 7">CGMCC 4.5739</strain>
    </source>
</reference>
<dbReference type="InterPro" id="IPR002716">
    <property type="entry name" value="PIN_dom"/>
</dbReference>
<dbReference type="SUPFAM" id="SSF88723">
    <property type="entry name" value="PIN domain-like"/>
    <property type="match status" value="1"/>
</dbReference>
<evidence type="ECO:0000313" key="6">
    <source>
        <dbReference type="EMBL" id="SFD81363.1"/>
    </source>
</evidence>
<evidence type="ECO:0000313" key="7">
    <source>
        <dbReference type="Proteomes" id="UP000199207"/>
    </source>
</evidence>
<dbReference type="AlphaFoldDB" id="A0A1I1VJZ3"/>